<keyword evidence="4" id="KW-1133">Transmembrane helix</keyword>
<protein>
    <recommendedName>
        <fullName evidence="8">Cytochrome P450 monooxygenase</fullName>
    </recommendedName>
</protein>
<keyword evidence="4" id="KW-0812">Transmembrane</keyword>
<dbReference type="Gene3D" id="1.10.630.10">
    <property type="entry name" value="Cytochrome P450"/>
    <property type="match status" value="1"/>
</dbReference>
<evidence type="ECO:0000256" key="1">
    <source>
        <dbReference type="ARBA" id="ARBA00022617"/>
    </source>
</evidence>
<organism evidence="6 7">
    <name type="scientific">Sporothrix bragantina</name>
    <dbReference type="NCBI Taxonomy" id="671064"/>
    <lineage>
        <taxon>Eukaryota</taxon>
        <taxon>Fungi</taxon>
        <taxon>Dikarya</taxon>
        <taxon>Ascomycota</taxon>
        <taxon>Pezizomycotina</taxon>
        <taxon>Sordariomycetes</taxon>
        <taxon>Sordariomycetidae</taxon>
        <taxon>Ophiostomatales</taxon>
        <taxon>Ophiostomataceae</taxon>
        <taxon>Sporothrix</taxon>
    </lineage>
</organism>
<proteinExistence type="predicted"/>
<keyword evidence="3" id="KW-0408">Iron</keyword>
<feature type="transmembrane region" description="Helical" evidence="4">
    <location>
        <begin position="58"/>
        <end position="81"/>
    </location>
</feature>
<evidence type="ECO:0000256" key="5">
    <source>
        <dbReference type="SAM" id="SignalP"/>
    </source>
</evidence>
<dbReference type="SUPFAM" id="SSF48264">
    <property type="entry name" value="Cytochrome P450"/>
    <property type="match status" value="1"/>
</dbReference>
<dbReference type="PRINTS" id="PR00463">
    <property type="entry name" value="EP450I"/>
</dbReference>
<evidence type="ECO:0000313" key="7">
    <source>
        <dbReference type="Proteomes" id="UP001642406"/>
    </source>
</evidence>
<reference evidence="6 7" key="1">
    <citation type="submission" date="2024-01" db="EMBL/GenBank/DDBJ databases">
        <authorList>
            <person name="Allen C."/>
            <person name="Tagirdzhanova G."/>
        </authorList>
    </citation>
    <scope>NUCLEOTIDE SEQUENCE [LARGE SCALE GENOMIC DNA]</scope>
</reference>
<dbReference type="PRINTS" id="PR00385">
    <property type="entry name" value="P450"/>
</dbReference>
<dbReference type="PANTHER" id="PTHR24305">
    <property type="entry name" value="CYTOCHROME P450"/>
    <property type="match status" value="1"/>
</dbReference>
<feature type="signal peptide" evidence="5">
    <location>
        <begin position="1"/>
        <end position="21"/>
    </location>
</feature>
<dbReference type="Pfam" id="PF00067">
    <property type="entry name" value="p450"/>
    <property type="match status" value="1"/>
</dbReference>
<comment type="caution">
    <text evidence="6">The sequence shown here is derived from an EMBL/GenBank/DDBJ whole genome shotgun (WGS) entry which is preliminary data.</text>
</comment>
<evidence type="ECO:0000313" key="6">
    <source>
        <dbReference type="EMBL" id="CAK7235748.1"/>
    </source>
</evidence>
<dbReference type="InterPro" id="IPR036396">
    <property type="entry name" value="Cyt_P450_sf"/>
</dbReference>
<dbReference type="InterPro" id="IPR001128">
    <property type="entry name" value="Cyt_P450"/>
</dbReference>
<evidence type="ECO:0008006" key="8">
    <source>
        <dbReference type="Google" id="ProtNLM"/>
    </source>
</evidence>
<sequence length="613" mass="67584">MAFPQRPVLVLSLVAAYGVTAWSRRTGALASVATSPLDSAANSTIDSGPSVLSSASHFAWIFVGAYLVQCIAFGIWALYLYPNFFSPLRHLPQPKSGNVFLLGQFPRINREATGKPALEWINTIPNNGLIRYLGLFNQERLLITKPKALAEVLVSKNYDFIKPGQVRNALSRILGVGILLAEGDEHRFQRKMLAPAFAFRHIKDLYPIFWRKGRESVVAMRRQINEQRAAALPGAPSEESTHLEINSWASRVTLDIIGEAGLGRDFRALDNPNNKLTTTYHSMLNPTGAARTLAILGLIFPRWLVRILPFRRNTDIVHASSFLRQTCADLIQEKRAKMRAGKRAEADTNTPHVTDVDILSVALESGGFSDEKLADQLMTFLAAGHETTSSAMTWAIYLLCANPVVQDRLRAEIRANLPGLGDDLDLDTGMNGSVGDQARAARRDVASVDIDHLPYLNAVCSEVLRCYSPVPATVRESAVDTTIQGQFVPRGTRILLVPWAVNKSEELWGPDALKFDPERWLRPGDGAPGSSAYASPSASNYSFLTFLHGPRSCIGMQFARAEFACLLAAWVGRFQFRVQNLADLDEDSLEIHGNVSARPKHGMHVYATPLDGW</sequence>
<dbReference type="InterPro" id="IPR002401">
    <property type="entry name" value="Cyt_P450_E_grp-I"/>
</dbReference>
<keyword evidence="7" id="KW-1185">Reference proteome</keyword>
<dbReference type="CDD" id="cd11069">
    <property type="entry name" value="CYP_FUM15-like"/>
    <property type="match status" value="1"/>
</dbReference>
<evidence type="ECO:0000256" key="4">
    <source>
        <dbReference type="SAM" id="Phobius"/>
    </source>
</evidence>
<dbReference type="Proteomes" id="UP001642406">
    <property type="component" value="Unassembled WGS sequence"/>
</dbReference>
<feature type="chain" id="PRO_5047436175" description="Cytochrome P450 monooxygenase" evidence="5">
    <location>
        <begin position="22"/>
        <end position="613"/>
    </location>
</feature>
<accession>A0ABP0CUN9</accession>
<name>A0ABP0CUN9_9PEZI</name>
<keyword evidence="4" id="KW-0472">Membrane</keyword>
<dbReference type="EMBL" id="CAWUHC010000146">
    <property type="protein sequence ID" value="CAK7235748.1"/>
    <property type="molecule type" value="Genomic_DNA"/>
</dbReference>
<keyword evidence="2" id="KW-0479">Metal-binding</keyword>
<evidence type="ECO:0000256" key="3">
    <source>
        <dbReference type="ARBA" id="ARBA00023004"/>
    </source>
</evidence>
<keyword evidence="1" id="KW-0349">Heme</keyword>
<gene>
    <name evidence="6" type="ORF">SBRCBS47491_009401</name>
</gene>
<evidence type="ECO:0000256" key="2">
    <source>
        <dbReference type="ARBA" id="ARBA00022723"/>
    </source>
</evidence>
<keyword evidence="5" id="KW-0732">Signal</keyword>
<dbReference type="InterPro" id="IPR050121">
    <property type="entry name" value="Cytochrome_P450_monoxygenase"/>
</dbReference>
<dbReference type="PANTHER" id="PTHR24305:SF227">
    <property type="entry name" value="P450, PUTATIVE (EUROFUNG)-RELATED"/>
    <property type="match status" value="1"/>
</dbReference>